<dbReference type="AlphaFoldDB" id="A0A395M6T3"/>
<keyword evidence="2" id="KW-1185">Reference proteome</keyword>
<comment type="caution">
    <text evidence="1">The sequence shown here is derived from an EMBL/GenBank/DDBJ whole genome shotgun (WGS) entry which is preliminary data.</text>
</comment>
<evidence type="ECO:0000313" key="2">
    <source>
        <dbReference type="Proteomes" id="UP000265631"/>
    </source>
</evidence>
<proteinExistence type="predicted"/>
<accession>A0A395M6T3</accession>
<evidence type="ECO:0000313" key="1">
    <source>
        <dbReference type="EMBL" id="RFN43602.1"/>
    </source>
</evidence>
<reference evidence="1 2" key="1">
    <citation type="journal article" date="2018" name="PLoS Pathog.">
        <title>Evolution of structural diversity of trichothecenes, a family of toxins produced by plant pathogenic and entomopathogenic fungi.</title>
        <authorList>
            <person name="Proctor R.H."/>
            <person name="McCormick S.P."/>
            <person name="Kim H.S."/>
            <person name="Cardoza R.E."/>
            <person name="Stanley A.M."/>
            <person name="Lindo L."/>
            <person name="Kelly A."/>
            <person name="Brown D.W."/>
            <person name="Lee T."/>
            <person name="Vaughan M.M."/>
            <person name="Alexander N.J."/>
            <person name="Busman M."/>
            <person name="Gutierrez S."/>
        </authorList>
    </citation>
    <scope>NUCLEOTIDE SEQUENCE [LARGE SCALE GENOMIC DNA]</scope>
    <source>
        <strain evidence="1 2">NRRL 13405</strain>
    </source>
</reference>
<sequence>MEDTEYNEHALCEFKTYKAVEQGLASIVHCLEEESPAMRCMAAAHALALFPRRLDIHIIFPLDEDSRKSSSICEVQGHYAASCSKVMVDNVFMWFCALALITLGLVQEEFVEKAERWLRGEAYRASLE</sequence>
<dbReference type="EMBL" id="PXXK01000533">
    <property type="protein sequence ID" value="RFN43602.1"/>
    <property type="molecule type" value="Genomic_DNA"/>
</dbReference>
<feature type="non-terminal residue" evidence="1">
    <location>
        <position position="128"/>
    </location>
</feature>
<organism evidence="1 2">
    <name type="scientific">Fusarium flagelliforme</name>
    <dbReference type="NCBI Taxonomy" id="2675880"/>
    <lineage>
        <taxon>Eukaryota</taxon>
        <taxon>Fungi</taxon>
        <taxon>Dikarya</taxon>
        <taxon>Ascomycota</taxon>
        <taxon>Pezizomycotina</taxon>
        <taxon>Sordariomycetes</taxon>
        <taxon>Hypocreomycetidae</taxon>
        <taxon>Hypocreales</taxon>
        <taxon>Nectriaceae</taxon>
        <taxon>Fusarium</taxon>
        <taxon>Fusarium incarnatum-equiseti species complex</taxon>
    </lineage>
</organism>
<protein>
    <submittedName>
        <fullName evidence="1">Uncharacterized protein</fullName>
    </submittedName>
</protein>
<dbReference type="Proteomes" id="UP000265631">
    <property type="component" value="Unassembled WGS sequence"/>
</dbReference>
<name>A0A395M6T3_9HYPO</name>
<gene>
    <name evidence="1" type="ORF">FIE12Z_12158</name>
</gene>